<feature type="transmembrane region" description="Helical" evidence="1">
    <location>
        <begin position="12"/>
        <end position="31"/>
    </location>
</feature>
<keyword evidence="1" id="KW-0472">Membrane</keyword>
<feature type="transmembrane region" description="Helical" evidence="1">
    <location>
        <begin position="73"/>
        <end position="94"/>
    </location>
</feature>
<protein>
    <submittedName>
        <fullName evidence="2">Uncharacterized protein</fullName>
    </submittedName>
</protein>
<evidence type="ECO:0000256" key="1">
    <source>
        <dbReference type="SAM" id="Phobius"/>
    </source>
</evidence>
<dbReference type="Proteomes" id="UP000813444">
    <property type="component" value="Unassembled WGS sequence"/>
</dbReference>
<dbReference type="EMBL" id="JAGPNK010000009">
    <property type="protein sequence ID" value="KAH7313865.1"/>
    <property type="molecule type" value="Genomic_DNA"/>
</dbReference>
<keyword evidence="1" id="KW-0812">Transmembrane</keyword>
<dbReference type="AlphaFoldDB" id="A0A8K0SSD5"/>
<feature type="transmembrane region" description="Helical" evidence="1">
    <location>
        <begin position="161"/>
        <end position="187"/>
    </location>
</feature>
<name>A0A8K0SSD5_9HYPO</name>
<reference evidence="2" key="1">
    <citation type="journal article" date="2021" name="Nat. Commun.">
        <title>Genetic determinants of endophytism in the Arabidopsis root mycobiome.</title>
        <authorList>
            <person name="Mesny F."/>
            <person name="Miyauchi S."/>
            <person name="Thiergart T."/>
            <person name="Pickel B."/>
            <person name="Atanasova L."/>
            <person name="Karlsson M."/>
            <person name="Huettel B."/>
            <person name="Barry K.W."/>
            <person name="Haridas S."/>
            <person name="Chen C."/>
            <person name="Bauer D."/>
            <person name="Andreopoulos W."/>
            <person name="Pangilinan J."/>
            <person name="LaButti K."/>
            <person name="Riley R."/>
            <person name="Lipzen A."/>
            <person name="Clum A."/>
            <person name="Drula E."/>
            <person name="Henrissat B."/>
            <person name="Kohler A."/>
            <person name="Grigoriev I.V."/>
            <person name="Martin F.M."/>
            <person name="Hacquard S."/>
        </authorList>
    </citation>
    <scope>NUCLEOTIDE SEQUENCE</scope>
    <source>
        <strain evidence="2">MPI-CAGE-CH-0235</strain>
    </source>
</reference>
<proteinExistence type="predicted"/>
<evidence type="ECO:0000313" key="2">
    <source>
        <dbReference type="EMBL" id="KAH7313865.1"/>
    </source>
</evidence>
<feature type="transmembrane region" description="Helical" evidence="1">
    <location>
        <begin position="248"/>
        <end position="268"/>
    </location>
</feature>
<comment type="caution">
    <text evidence="2">The sequence shown here is derived from an EMBL/GenBank/DDBJ whole genome shotgun (WGS) entry which is preliminary data.</text>
</comment>
<dbReference type="OrthoDB" id="1806at2759"/>
<evidence type="ECO:0000313" key="3">
    <source>
        <dbReference type="Proteomes" id="UP000813444"/>
    </source>
</evidence>
<keyword evidence="1" id="KW-1133">Transmembrane helix</keyword>
<keyword evidence="3" id="KW-1185">Reference proteome</keyword>
<gene>
    <name evidence="2" type="ORF">B0I35DRAFT_480511</name>
</gene>
<sequence length="307" mass="34687">MPTCQLNPKPDMYGLGIRTAFYIQWFGALAIEWLDETDTMDMRVLGLLLSGAMLIGAVIQISQDHLEAAEIYIALLLAAGAYLFLVPLWIWRGLTLCSPYWNPFRWNKEKMSPVFRFGNFACLTAVAATATWYYTSYLPGLDRDCSQFGFFFGPVSLQNNVYIAFNAILYIMMLVVLAFFVLMSFGCEFHMWSKERRRAKVHRMHIEVIRTCRMLSNLVVFGVLVAGVELSIDWNNLQATNEIMTAAQTIPLVVSAGFVSRSLFLYAARRSADDGSSDASSVMVRRTYRRSTVETSGPSWPPTAHTK</sequence>
<organism evidence="2 3">
    <name type="scientific">Stachybotrys elegans</name>
    <dbReference type="NCBI Taxonomy" id="80388"/>
    <lineage>
        <taxon>Eukaryota</taxon>
        <taxon>Fungi</taxon>
        <taxon>Dikarya</taxon>
        <taxon>Ascomycota</taxon>
        <taxon>Pezizomycotina</taxon>
        <taxon>Sordariomycetes</taxon>
        <taxon>Hypocreomycetidae</taxon>
        <taxon>Hypocreales</taxon>
        <taxon>Stachybotryaceae</taxon>
        <taxon>Stachybotrys</taxon>
    </lineage>
</organism>
<accession>A0A8K0SSD5</accession>
<feature type="transmembrane region" description="Helical" evidence="1">
    <location>
        <begin position="43"/>
        <end position="61"/>
    </location>
</feature>
<feature type="transmembrane region" description="Helical" evidence="1">
    <location>
        <begin position="208"/>
        <end position="228"/>
    </location>
</feature>
<feature type="transmembrane region" description="Helical" evidence="1">
    <location>
        <begin position="114"/>
        <end position="134"/>
    </location>
</feature>